<dbReference type="EMBL" id="JAKUVW010000004">
    <property type="protein sequence ID" value="MCY7060717.1"/>
    <property type="molecule type" value="Genomic_DNA"/>
</dbReference>
<dbReference type="NCBIfam" id="NF033772">
    <property type="entry name" value="pheromone_VP1"/>
    <property type="match status" value="1"/>
</dbReference>
<sequence>MLNLQFAETMELTEAELEKVYGGDFVYIANIPGGGNWGGWGGLGTPWSIIDHWKRNFNHDSSTVNRRRY</sequence>
<name>A0AAW5WIN1_STROR</name>
<protein>
    <submittedName>
        <fullName evidence="1">Peptide pheromone VP1</fullName>
    </submittedName>
</protein>
<organism evidence="1 2">
    <name type="scientific">Streptococcus oralis</name>
    <dbReference type="NCBI Taxonomy" id="1303"/>
    <lineage>
        <taxon>Bacteria</taxon>
        <taxon>Bacillati</taxon>
        <taxon>Bacillota</taxon>
        <taxon>Bacilli</taxon>
        <taxon>Lactobacillales</taxon>
        <taxon>Streptococcaceae</taxon>
        <taxon>Streptococcus</taxon>
    </lineage>
</organism>
<dbReference type="Proteomes" id="UP001207177">
    <property type="component" value="Unassembled WGS sequence"/>
</dbReference>
<dbReference type="RefSeq" id="WP_049490479.1">
    <property type="nucleotide sequence ID" value="NZ_JAHMJZ010000001.1"/>
</dbReference>
<evidence type="ECO:0000313" key="1">
    <source>
        <dbReference type="EMBL" id="MCY7060717.1"/>
    </source>
</evidence>
<reference evidence="1 2" key="1">
    <citation type="journal article" date="2022" name="Med Res Arch">
        <title>Genomic identification of streptococcal strains and relation to clinical characteristics. A substudy to The Partial Oral Treatment of Endocarditis (POET) Trial.</title>
        <authorList>
            <person name="Christensen J."/>
            <person name="Jensen C."/>
            <person name="Dargis R."/>
            <person name="Nielsen X."/>
            <person name="Pries- Heje M."/>
            <person name="Wiingaard C."/>
            <person name="Ihlemann N."/>
            <person name="Gill S."/>
            <person name="Bruun N."/>
            <person name="Elming H."/>
            <person name="Povlsen J."/>
            <person name="Madsen T."/>
            <person name="Jensen K."/>
            <person name="Fuursted K."/>
            <person name="Ostergaard L."/>
            <person name="Christiansen U."/>
            <person name="Rosenvinge F."/>
            <person name="Helweg-Larsen J."/>
            <person name="Fosbol E."/>
            <person name="Kober L."/>
            <person name="Torp-Pedersen C."/>
            <person name="Tonder N."/>
            <person name="Moser C."/>
            <person name="Iversen K."/>
            <person name="Bundgaard H."/>
        </authorList>
    </citation>
    <scope>NUCLEOTIDE SEQUENCE [LARGE SCALE GENOMIC DNA]</scope>
    <source>
        <strain evidence="1 2">K16259064</strain>
    </source>
</reference>
<comment type="caution">
    <text evidence="1">The sequence shown here is derived from an EMBL/GenBank/DDBJ whole genome shotgun (WGS) entry which is preliminary data.</text>
</comment>
<accession>A0AAW5WIN1</accession>
<dbReference type="AlphaFoldDB" id="A0AAW5WIN1"/>
<evidence type="ECO:0000313" key="2">
    <source>
        <dbReference type="Proteomes" id="UP001207177"/>
    </source>
</evidence>
<gene>
    <name evidence="1" type="ORF">MK395_07870</name>
</gene>
<proteinExistence type="predicted"/>